<dbReference type="FunCoup" id="A0A2R6R9B4">
    <property type="interactions" value="594"/>
</dbReference>
<sequence length="158" mass="18077">MNKIRVFKLKHRVTTLFRLVTRQIRTQPGYHRVDSTTRKPKAISRLLTCIKSKAMSLWDSDSGRGYKSLDKTEAVPKGRLAVYVGQKDGGFHRVVVPVVYFNHPLFGELLREAEDEFGFNHPGGITIPCRISDFERVQTRIAATGKSCRKLLTWKKAF</sequence>
<dbReference type="OMA" id="ICNKANC"/>
<accession>A0A2R6R9B4</accession>
<dbReference type="PANTHER" id="PTHR31374">
    <property type="entry name" value="AUXIN-INDUCED PROTEIN-LIKE-RELATED"/>
    <property type="match status" value="1"/>
</dbReference>
<dbReference type="InParanoid" id="A0A2R6R9B4"/>
<evidence type="ECO:0000313" key="3">
    <source>
        <dbReference type="Proteomes" id="UP000241394"/>
    </source>
</evidence>
<dbReference type="Pfam" id="PF02519">
    <property type="entry name" value="Auxin_inducible"/>
    <property type="match status" value="1"/>
</dbReference>
<name>A0A2R6R9B4_ACTCC</name>
<dbReference type="Gramene" id="PSS24145">
    <property type="protein sequence ID" value="PSS24145"/>
    <property type="gene ID" value="CEY00_Acc09025"/>
</dbReference>
<evidence type="ECO:0000313" key="2">
    <source>
        <dbReference type="EMBL" id="PSS24145.1"/>
    </source>
</evidence>
<keyword evidence="3" id="KW-1185">Reference proteome</keyword>
<comment type="caution">
    <text evidence="2">The sequence shown here is derived from an EMBL/GenBank/DDBJ whole genome shotgun (WGS) entry which is preliminary data.</text>
</comment>
<gene>
    <name evidence="2" type="ORF">CEY00_Acc09025</name>
</gene>
<reference evidence="2 3" key="1">
    <citation type="submission" date="2017-07" db="EMBL/GenBank/DDBJ databases">
        <title>An improved, manually edited Actinidia chinensis var. chinensis (kiwifruit) genome highlights the challenges associated with draft genomes and gene prediction in plants.</title>
        <authorList>
            <person name="Pilkington S."/>
            <person name="Crowhurst R."/>
            <person name="Hilario E."/>
            <person name="Nardozza S."/>
            <person name="Fraser L."/>
            <person name="Peng Y."/>
            <person name="Gunaseelan K."/>
            <person name="Simpson R."/>
            <person name="Tahir J."/>
            <person name="Deroles S."/>
            <person name="Templeton K."/>
            <person name="Luo Z."/>
            <person name="Davy M."/>
            <person name="Cheng C."/>
            <person name="Mcneilage M."/>
            <person name="Scaglione D."/>
            <person name="Liu Y."/>
            <person name="Zhang Q."/>
            <person name="Datson P."/>
            <person name="De Silva N."/>
            <person name="Gardiner S."/>
            <person name="Bassett H."/>
            <person name="Chagne D."/>
            <person name="Mccallum J."/>
            <person name="Dzierzon H."/>
            <person name="Deng C."/>
            <person name="Wang Y.-Y."/>
            <person name="Barron N."/>
            <person name="Manako K."/>
            <person name="Bowen J."/>
            <person name="Foster T."/>
            <person name="Erridge Z."/>
            <person name="Tiffin H."/>
            <person name="Waite C."/>
            <person name="Davies K."/>
            <person name="Grierson E."/>
            <person name="Laing W."/>
            <person name="Kirk R."/>
            <person name="Chen X."/>
            <person name="Wood M."/>
            <person name="Montefiori M."/>
            <person name="Brummell D."/>
            <person name="Schwinn K."/>
            <person name="Catanach A."/>
            <person name="Fullerton C."/>
            <person name="Li D."/>
            <person name="Meiyalaghan S."/>
            <person name="Nieuwenhuizen N."/>
            <person name="Read N."/>
            <person name="Prakash R."/>
            <person name="Hunter D."/>
            <person name="Zhang H."/>
            <person name="Mckenzie M."/>
            <person name="Knabel M."/>
            <person name="Harris A."/>
            <person name="Allan A."/>
            <person name="Chen A."/>
            <person name="Janssen B."/>
            <person name="Plunkett B."/>
            <person name="Dwamena C."/>
            <person name="Voogd C."/>
            <person name="Leif D."/>
            <person name="Lafferty D."/>
            <person name="Souleyre E."/>
            <person name="Varkonyi-Gasic E."/>
            <person name="Gambi F."/>
            <person name="Hanley J."/>
            <person name="Yao J.-L."/>
            <person name="Cheung J."/>
            <person name="David K."/>
            <person name="Warren B."/>
            <person name="Marsh K."/>
            <person name="Snowden K."/>
            <person name="Lin-Wang K."/>
            <person name="Brian L."/>
            <person name="Martinez-Sanchez M."/>
            <person name="Wang M."/>
            <person name="Ileperuma N."/>
            <person name="Macnee N."/>
            <person name="Campin R."/>
            <person name="Mcatee P."/>
            <person name="Drummond R."/>
            <person name="Espley R."/>
            <person name="Ireland H."/>
            <person name="Wu R."/>
            <person name="Atkinson R."/>
            <person name="Karunairetnam S."/>
            <person name="Bulley S."/>
            <person name="Chunkath S."/>
            <person name="Hanley Z."/>
            <person name="Storey R."/>
            <person name="Thrimawithana A."/>
            <person name="Thomson S."/>
            <person name="David C."/>
            <person name="Testolin R."/>
        </authorList>
    </citation>
    <scope>NUCLEOTIDE SEQUENCE [LARGE SCALE GENOMIC DNA]</scope>
    <source>
        <strain evidence="3">cv. Red5</strain>
        <tissue evidence="2">Young leaf</tissue>
    </source>
</reference>
<protein>
    <submittedName>
        <fullName evidence="2">Auxin-responsive protein</fullName>
    </submittedName>
</protein>
<dbReference type="AlphaFoldDB" id="A0A2R6R9B4"/>
<dbReference type="Proteomes" id="UP000241394">
    <property type="component" value="Chromosome LG8"/>
</dbReference>
<dbReference type="OrthoDB" id="1026046at2759"/>
<dbReference type="GO" id="GO:0009733">
    <property type="term" value="P:response to auxin"/>
    <property type="evidence" value="ECO:0007669"/>
    <property type="project" value="InterPro"/>
</dbReference>
<organism evidence="2 3">
    <name type="scientific">Actinidia chinensis var. chinensis</name>
    <name type="common">Chinese soft-hair kiwi</name>
    <dbReference type="NCBI Taxonomy" id="1590841"/>
    <lineage>
        <taxon>Eukaryota</taxon>
        <taxon>Viridiplantae</taxon>
        <taxon>Streptophyta</taxon>
        <taxon>Embryophyta</taxon>
        <taxon>Tracheophyta</taxon>
        <taxon>Spermatophyta</taxon>
        <taxon>Magnoliopsida</taxon>
        <taxon>eudicotyledons</taxon>
        <taxon>Gunneridae</taxon>
        <taxon>Pentapetalae</taxon>
        <taxon>asterids</taxon>
        <taxon>Ericales</taxon>
        <taxon>Actinidiaceae</taxon>
        <taxon>Actinidia</taxon>
    </lineage>
</organism>
<dbReference type="InterPro" id="IPR003676">
    <property type="entry name" value="SAUR_fam"/>
</dbReference>
<dbReference type="PANTHER" id="PTHR31374:SF304">
    <property type="entry name" value="OS04G0537100 PROTEIN"/>
    <property type="match status" value="1"/>
</dbReference>
<proteinExistence type="inferred from homology"/>
<dbReference type="EMBL" id="NKQK01000008">
    <property type="protein sequence ID" value="PSS24145.1"/>
    <property type="molecule type" value="Genomic_DNA"/>
</dbReference>
<evidence type="ECO:0000256" key="1">
    <source>
        <dbReference type="ARBA" id="ARBA00006974"/>
    </source>
</evidence>
<reference evidence="3" key="2">
    <citation type="journal article" date="2018" name="BMC Genomics">
        <title>A manually annotated Actinidia chinensis var. chinensis (kiwifruit) genome highlights the challenges associated with draft genomes and gene prediction in plants.</title>
        <authorList>
            <person name="Pilkington S.M."/>
            <person name="Crowhurst R."/>
            <person name="Hilario E."/>
            <person name="Nardozza S."/>
            <person name="Fraser L."/>
            <person name="Peng Y."/>
            <person name="Gunaseelan K."/>
            <person name="Simpson R."/>
            <person name="Tahir J."/>
            <person name="Deroles S.C."/>
            <person name="Templeton K."/>
            <person name="Luo Z."/>
            <person name="Davy M."/>
            <person name="Cheng C."/>
            <person name="McNeilage M."/>
            <person name="Scaglione D."/>
            <person name="Liu Y."/>
            <person name="Zhang Q."/>
            <person name="Datson P."/>
            <person name="De Silva N."/>
            <person name="Gardiner S.E."/>
            <person name="Bassett H."/>
            <person name="Chagne D."/>
            <person name="McCallum J."/>
            <person name="Dzierzon H."/>
            <person name="Deng C."/>
            <person name="Wang Y.Y."/>
            <person name="Barron L."/>
            <person name="Manako K."/>
            <person name="Bowen J."/>
            <person name="Foster T.M."/>
            <person name="Erridge Z.A."/>
            <person name="Tiffin H."/>
            <person name="Waite C.N."/>
            <person name="Davies K.M."/>
            <person name="Grierson E.P."/>
            <person name="Laing W.A."/>
            <person name="Kirk R."/>
            <person name="Chen X."/>
            <person name="Wood M."/>
            <person name="Montefiori M."/>
            <person name="Brummell D.A."/>
            <person name="Schwinn K.E."/>
            <person name="Catanach A."/>
            <person name="Fullerton C."/>
            <person name="Li D."/>
            <person name="Meiyalaghan S."/>
            <person name="Nieuwenhuizen N."/>
            <person name="Read N."/>
            <person name="Prakash R."/>
            <person name="Hunter D."/>
            <person name="Zhang H."/>
            <person name="McKenzie M."/>
            <person name="Knabel M."/>
            <person name="Harris A."/>
            <person name="Allan A.C."/>
            <person name="Gleave A."/>
            <person name="Chen A."/>
            <person name="Janssen B.J."/>
            <person name="Plunkett B."/>
            <person name="Ampomah-Dwamena C."/>
            <person name="Voogd C."/>
            <person name="Leif D."/>
            <person name="Lafferty D."/>
            <person name="Souleyre E.J.F."/>
            <person name="Varkonyi-Gasic E."/>
            <person name="Gambi F."/>
            <person name="Hanley J."/>
            <person name="Yao J.L."/>
            <person name="Cheung J."/>
            <person name="David K.M."/>
            <person name="Warren B."/>
            <person name="Marsh K."/>
            <person name="Snowden K.C."/>
            <person name="Lin-Wang K."/>
            <person name="Brian L."/>
            <person name="Martinez-Sanchez M."/>
            <person name="Wang M."/>
            <person name="Ileperuma N."/>
            <person name="Macnee N."/>
            <person name="Campin R."/>
            <person name="McAtee P."/>
            <person name="Drummond R.S.M."/>
            <person name="Espley R.V."/>
            <person name="Ireland H.S."/>
            <person name="Wu R."/>
            <person name="Atkinson R.G."/>
            <person name="Karunairetnam S."/>
            <person name="Bulley S."/>
            <person name="Chunkath S."/>
            <person name="Hanley Z."/>
            <person name="Storey R."/>
            <person name="Thrimawithana A.H."/>
            <person name="Thomson S."/>
            <person name="David C."/>
            <person name="Testolin R."/>
            <person name="Huang H."/>
            <person name="Hellens R.P."/>
            <person name="Schaffer R.J."/>
        </authorList>
    </citation>
    <scope>NUCLEOTIDE SEQUENCE [LARGE SCALE GENOMIC DNA]</scope>
    <source>
        <strain evidence="3">cv. Red5</strain>
    </source>
</reference>
<comment type="similarity">
    <text evidence="1">Belongs to the ARG7 family.</text>
</comment>
<dbReference type="STRING" id="1590841.A0A2R6R9B4"/>